<dbReference type="EMBL" id="SLZW01000002">
    <property type="protein sequence ID" value="TCS64013.1"/>
    <property type="molecule type" value="Genomic_DNA"/>
</dbReference>
<keyword evidence="1" id="KW-0472">Membrane</keyword>
<accession>A0A4R3JFG8</accession>
<sequence>MNVLFNTVLAGAIAMVMVILFLGGLAISIGSLPFGIITAVVLLVAVWAYIDEVRSALRGDDVST</sequence>
<dbReference type="Proteomes" id="UP000295304">
    <property type="component" value="Unassembled WGS sequence"/>
</dbReference>
<name>A0A4R3JFG8_9PROT</name>
<proteinExistence type="predicted"/>
<reference evidence="2 3" key="1">
    <citation type="submission" date="2019-03" db="EMBL/GenBank/DDBJ databases">
        <title>Genomic Encyclopedia of Type Strains, Phase IV (KMG-IV): sequencing the most valuable type-strain genomes for metagenomic binning, comparative biology and taxonomic classification.</title>
        <authorList>
            <person name="Goeker M."/>
        </authorList>
    </citation>
    <scope>NUCLEOTIDE SEQUENCE [LARGE SCALE GENOMIC DNA]</scope>
    <source>
        <strain evidence="2 3">DSM 101688</strain>
    </source>
</reference>
<comment type="caution">
    <text evidence="2">The sequence shown here is derived from an EMBL/GenBank/DDBJ whole genome shotgun (WGS) entry which is preliminary data.</text>
</comment>
<dbReference type="AlphaFoldDB" id="A0A4R3JFG8"/>
<dbReference type="RefSeq" id="WP_132937988.1">
    <property type="nucleotide sequence ID" value="NZ_CP119676.1"/>
</dbReference>
<evidence type="ECO:0000313" key="2">
    <source>
        <dbReference type="EMBL" id="TCS64013.1"/>
    </source>
</evidence>
<keyword evidence="1" id="KW-0812">Transmembrane</keyword>
<keyword evidence="3" id="KW-1185">Reference proteome</keyword>
<feature type="transmembrane region" description="Helical" evidence="1">
    <location>
        <begin position="7"/>
        <end position="26"/>
    </location>
</feature>
<evidence type="ECO:0000313" key="3">
    <source>
        <dbReference type="Proteomes" id="UP000295304"/>
    </source>
</evidence>
<protein>
    <submittedName>
        <fullName evidence="2">Uncharacterized protein</fullName>
    </submittedName>
</protein>
<organism evidence="2 3">
    <name type="scientific">Varunaivibrio sulfuroxidans</name>
    <dbReference type="NCBI Taxonomy" id="1773489"/>
    <lineage>
        <taxon>Bacteria</taxon>
        <taxon>Pseudomonadati</taxon>
        <taxon>Pseudomonadota</taxon>
        <taxon>Alphaproteobacteria</taxon>
        <taxon>Rhodospirillales</taxon>
        <taxon>Magnetovibrionaceae</taxon>
        <taxon>Varunaivibrio</taxon>
    </lineage>
</organism>
<feature type="transmembrane region" description="Helical" evidence="1">
    <location>
        <begin position="32"/>
        <end position="50"/>
    </location>
</feature>
<gene>
    <name evidence="2" type="ORF">EDD55_10250</name>
</gene>
<keyword evidence="1" id="KW-1133">Transmembrane helix</keyword>
<evidence type="ECO:0000256" key="1">
    <source>
        <dbReference type="SAM" id="Phobius"/>
    </source>
</evidence>